<reference evidence="1 2" key="1">
    <citation type="submission" date="2016-10" db="EMBL/GenBank/DDBJ databases">
        <authorList>
            <person name="de Groot N.N."/>
        </authorList>
    </citation>
    <scope>NUCLEOTIDE SEQUENCE [LARGE SCALE GENOMIC DNA]</scope>
    <source>
        <strain evidence="1 2">DSM 17813</strain>
    </source>
</reference>
<gene>
    <name evidence="1" type="ORF">SAMN05660860_03390</name>
</gene>
<evidence type="ECO:0000313" key="2">
    <source>
        <dbReference type="Proteomes" id="UP000182146"/>
    </source>
</evidence>
<keyword evidence="1" id="KW-0808">Transferase</keyword>
<dbReference type="InterPro" id="IPR001451">
    <property type="entry name" value="Hexapep"/>
</dbReference>
<dbReference type="CDD" id="cd04647">
    <property type="entry name" value="LbH_MAT_like"/>
    <property type="match status" value="1"/>
</dbReference>
<dbReference type="SUPFAM" id="SSF51161">
    <property type="entry name" value="Trimeric LpxA-like enzymes"/>
    <property type="match status" value="1"/>
</dbReference>
<sequence>MFNKVWNGQLSGLPIALFSIARSLFFRILDLISTWCHRGNLGKCGKGSIVQSGTTIRHPAQVSLGKNVHIGRGVYLGAEISNNLKLEDGVQINKGCHIDFSGGVVIRKGALLSEDVMIQSHDHGIDPRSKPVGCPLEIGANVWVGARALILHNVKHIGDGSVIAAGAVVTKPVPPRAIVGGNPAKIIKKMENGN</sequence>
<protein>
    <submittedName>
        <fullName evidence="1">Transferase hexapeptide (Six repeat-containing protein)</fullName>
    </submittedName>
</protein>
<dbReference type="RefSeq" id="WP_161807428.1">
    <property type="nucleotide sequence ID" value="NZ_FNGU01000013.1"/>
</dbReference>
<dbReference type="PANTHER" id="PTHR23416">
    <property type="entry name" value="SIALIC ACID SYNTHASE-RELATED"/>
    <property type="match status" value="1"/>
</dbReference>
<name>A0A1G9X5X6_9BACT</name>
<dbReference type="InterPro" id="IPR011004">
    <property type="entry name" value="Trimer_LpxA-like_sf"/>
</dbReference>
<proteinExistence type="predicted"/>
<dbReference type="Gene3D" id="2.160.10.10">
    <property type="entry name" value="Hexapeptide repeat proteins"/>
    <property type="match status" value="1"/>
</dbReference>
<accession>A0A1G9X5X6</accession>
<dbReference type="STRING" id="392333.SAMN05660860_03390"/>
<dbReference type="AlphaFoldDB" id="A0A1G9X5X6"/>
<dbReference type="Proteomes" id="UP000182146">
    <property type="component" value="Unassembled WGS sequence"/>
</dbReference>
<dbReference type="InterPro" id="IPR051159">
    <property type="entry name" value="Hexapeptide_acetyltransf"/>
</dbReference>
<evidence type="ECO:0000313" key="1">
    <source>
        <dbReference type="EMBL" id="SDM92129.1"/>
    </source>
</evidence>
<dbReference type="EMBL" id="FNGU01000013">
    <property type="protein sequence ID" value="SDM92129.1"/>
    <property type="molecule type" value="Genomic_DNA"/>
</dbReference>
<dbReference type="GO" id="GO:0016740">
    <property type="term" value="F:transferase activity"/>
    <property type="evidence" value="ECO:0007669"/>
    <property type="project" value="UniProtKB-KW"/>
</dbReference>
<dbReference type="Pfam" id="PF00132">
    <property type="entry name" value="Hexapep"/>
    <property type="match status" value="1"/>
</dbReference>
<dbReference type="OrthoDB" id="9782091at2"/>
<organism evidence="1 2">
    <name type="scientific">Geoalkalibacter ferrihydriticus</name>
    <dbReference type="NCBI Taxonomy" id="392333"/>
    <lineage>
        <taxon>Bacteria</taxon>
        <taxon>Pseudomonadati</taxon>
        <taxon>Thermodesulfobacteriota</taxon>
        <taxon>Desulfuromonadia</taxon>
        <taxon>Desulfuromonadales</taxon>
        <taxon>Geoalkalibacteraceae</taxon>
        <taxon>Geoalkalibacter</taxon>
    </lineage>
</organism>